<keyword evidence="2" id="KW-1185">Reference proteome</keyword>
<accession>A0AAV2R3Z6</accession>
<dbReference type="AlphaFoldDB" id="A0AAV2R3Z6"/>
<evidence type="ECO:0000313" key="1">
    <source>
        <dbReference type="EMBL" id="CAL4108626.1"/>
    </source>
</evidence>
<dbReference type="EMBL" id="CAXKWB010013811">
    <property type="protein sequence ID" value="CAL4108626.1"/>
    <property type="molecule type" value="Genomic_DNA"/>
</dbReference>
<sequence length="99" mass="11383">MIFCWPKGPAKDLWEAAKVSLAGPPGQPECYCWPKGPAKDCRTNGSAAVTDTYLSTENGTDTNCRRRDDVMNWVHRKLPDTNYYWNKCTIFYTFFCQTM</sequence>
<dbReference type="Proteomes" id="UP001497623">
    <property type="component" value="Unassembled WGS sequence"/>
</dbReference>
<proteinExistence type="predicted"/>
<comment type="caution">
    <text evidence="1">The sequence shown here is derived from an EMBL/GenBank/DDBJ whole genome shotgun (WGS) entry which is preliminary data.</text>
</comment>
<protein>
    <submittedName>
        <fullName evidence="1">Uncharacterized protein</fullName>
    </submittedName>
</protein>
<evidence type="ECO:0000313" key="2">
    <source>
        <dbReference type="Proteomes" id="UP001497623"/>
    </source>
</evidence>
<name>A0AAV2R3Z6_MEGNR</name>
<organism evidence="1 2">
    <name type="scientific">Meganyctiphanes norvegica</name>
    <name type="common">Northern krill</name>
    <name type="synonym">Thysanopoda norvegica</name>
    <dbReference type="NCBI Taxonomy" id="48144"/>
    <lineage>
        <taxon>Eukaryota</taxon>
        <taxon>Metazoa</taxon>
        <taxon>Ecdysozoa</taxon>
        <taxon>Arthropoda</taxon>
        <taxon>Crustacea</taxon>
        <taxon>Multicrustacea</taxon>
        <taxon>Malacostraca</taxon>
        <taxon>Eumalacostraca</taxon>
        <taxon>Eucarida</taxon>
        <taxon>Euphausiacea</taxon>
        <taxon>Euphausiidae</taxon>
        <taxon>Meganyctiphanes</taxon>
    </lineage>
</organism>
<gene>
    <name evidence="1" type="ORF">MNOR_LOCUS18943</name>
</gene>
<reference evidence="1 2" key="1">
    <citation type="submission" date="2024-05" db="EMBL/GenBank/DDBJ databases">
        <authorList>
            <person name="Wallberg A."/>
        </authorList>
    </citation>
    <scope>NUCLEOTIDE SEQUENCE [LARGE SCALE GENOMIC DNA]</scope>
</reference>